<dbReference type="InterPro" id="IPR036291">
    <property type="entry name" value="NAD(P)-bd_dom_sf"/>
</dbReference>
<proteinExistence type="predicted"/>
<dbReference type="Gene3D" id="3.40.50.720">
    <property type="entry name" value="NAD(P)-binding Rossmann-like Domain"/>
    <property type="match status" value="1"/>
</dbReference>
<dbReference type="Gene3D" id="3.30.360.10">
    <property type="entry name" value="Dihydrodipicolinate Reductase, domain 2"/>
    <property type="match status" value="1"/>
</dbReference>
<evidence type="ECO:0000259" key="2">
    <source>
        <dbReference type="Pfam" id="PF02894"/>
    </source>
</evidence>
<accession>A0A2N7CH35</accession>
<dbReference type="InterPro" id="IPR000683">
    <property type="entry name" value="Gfo/Idh/MocA-like_OxRdtase_N"/>
</dbReference>
<gene>
    <name evidence="3" type="ORF">BCV19_04420</name>
</gene>
<evidence type="ECO:0000313" key="4">
    <source>
        <dbReference type="Proteomes" id="UP000235405"/>
    </source>
</evidence>
<dbReference type="PANTHER" id="PTHR43249:SF1">
    <property type="entry name" value="D-GLUCOSIDE 3-DEHYDROGENASE"/>
    <property type="match status" value="1"/>
</dbReference>
<name>A0A2N7CH35_VIBSP</name>
<dbReference type="PANTHER" id="PTHR43249">
    <property type="entry name" value="UDP-N-ACETYL-2-AMINO-2-DEOXY-D-GLUCURONATE OXIDASE"/>
    <property type="match status" value="1"/>
</dbReference>
<evidence type="ECO:0000313" key="3">
    <source>
        <dbReference type="EMBL" id="PMF23272.1"/>
    </source>
</evidence>
<dbReference type="AlphaFoldDB" id="A0A2N7CH35"/>
<dbReference type="InterPro" id="IPR052515">
    <property type="entry name" value="Gfo/Idh/MocA_Oxidoreductase"/>
</dbReference>
<dbReference type="InterPro" id="IPR004104">
    <property type="entry name" value="Gfo/Idh/MocA-like_OxRdtase_C"/>
</dbReference>
<evidence type="ECO:0000259" key="1">
    <source>
        <dbReference type="Pfam" id="PF01408"/>
    </source>
</evidence>
<sequence length="358" mass="40456">MNIAIIGCGLIAELHAKSLRAIGQSVNWVVDRNIDNAKTFAKKWDVRNYGDSLTDDLLDSVDSVHICTPPTVHYELVKECLLKGKHVICEKPLCLTKEESEELMILASEKNVVNAVNFNVRYYDACEKARVVISQEDFGKPLLIQCSYQQEFHALPETYSWRYRPEISGHLRATTEIGSHAIDLIRYWTGLTVTEVSAHFGCFNPVRHLVDGVMYGEEKDNSMPVNISSEDAAIISLRFSNGAIGNIVLSEVSHGRNNSIKLEVVGDNKSVWWESETPYHLNIARKNAGITSSINAFSQNFSDTIGQFIEQVYQDIHFDKREGYYPDFKDGFINSLICDAIYKSANNNASWVQLEEYK</sequence>
<dbReference type="Pfam" id="PF02894">
    <property type="entry name" value="GFO_IDH_MocA_C"/>
    <property type="match status" value="1"/>
</dbReference>
<dbReference type="Pfam" id="PF01408">
    <property type="entry name" value="GFO_IDH_MocA"/>
    <property type="match status" value="1"/>
</dbReference>
<dbReference type="SUPFAM" id="SSF55347">
    <property type="entry name" value="Glyceraldehyde-3-phosphate dehydrogenase-like, C-terminal domain"/>
    <property type="match status" value="1"/>
</dbReference>
<dbReference type="SUPFAM" id="SSF51735">
    <property type="entry name" value="NAD(P)-binding Rossmann-fold domains"/>
    <property type="match status" value="1"/>
</dbReference>
<feature type="domain" description="Gfo/Idh/MocA-like oxidoreductase C-terminal" evidence="2">
    <location>
        <begin position="133"/>
        <end position="354"/>
    </location>
</feature>
<dbReference type="RefSeq" id="WP_102482182.1">
    <property type="nucleotide sequence ID" value="NZ_CAWQBB010000022.1"/>
</dbReference>
<dbReference type="GO" id="GO:0000166">
    <property type="term" value="F:nucleotide binding"/>
    <property type="evidence" value="ECO:0007669"/>
    <property type="project" value="InterPro"/>
</dbReference>
<comment type="caution">
    <text evidence="3">The sequence shown here is derived from an EMBL/GenBank/DDBJ whole genome shotgun (WGS) entry which is preliminary data.</text>
</comment>
<evidence type="ECO:0008006" key="5">
    <source>
        <dbReference type="Google" id="ProtNLM"/>
    </source>
</evidence>
<dbReference type="Proteomes" id="UP000235405">
    <property type="component" value="Unassembled WGS sequence"/>
</dbReference>
<organism evidence="3 4">
    <name type="scientific">Vibrio splendidus</name>
    <dbReference type="NCBI Taxonomy" id="29497"/>
    <lineage>
        <taxon>Bacteria</taxon>
        <taxon>Pseudomonadati</taxon>
        <taxon>Pseudomonadota</taxon>
        <taxon>Gammaproteobacteria</taxon>
        <taxon>Vibrionales</taxon>
        <taxon>Vibrionaceae</taxon>
        <taxon>Vibrio</taxon>
    </lineage>
</organism>
<reference evidence="4" key="1">
    <citation type="submission" date="2016-07" db="EMBL/GenBank/DDBJ databases">
        <title>Nontailed viruses are major unrecognized killers of bacteria in the ocean.</title>
        <authorList>
            <person name="Kauffman K."/>
            <person name="Hussain F."/>
            <person name="Yang J."/>
            <person name="Arevalo P."/>
            <person name="Brown J."/>
            <person name="Cutler M."/>
            <person name="Kelly L."/>
            <person name="Polz M.F."/>
        </authorList>
    </citation>
    <scope>NUCLEOTIDE SEQUENCE [LARGE SCALE GENOMIC DNA]</scope>
    <source>
        <strain evidence="4">10N.286.54.F3</strain>
    </source>
</reference>
<feature type="domain" description="Gfo/Idh/MocA-like oxidoreductase N-terminal" evidence="1">
    <location>
        <begin position="1"/>
        <end position="118"/>
    </location>
</feature>
<protein>
    <recommendedName>
        <fullName evidence="5">Gfo/Idh/MocA family oxidoreductase</fullName>
    </recommendedName>
</protein>
<dbReference type="EMBL" id="MCSW01000152">
    <property type="protein sequence ID" value="PMF23272.1"/>
    <property type="molecule type" value="Genomic_DNA"/>
</dbReference>